<dbReference type="InterPro" id="IPR007627">
    <property type="entry name" value="RNA_pol_sigma70_r2"/>
</dbReference>
<keyword evidence="6" id="KW-0472">Membrane</keyword>
<dbReference type="InterPro" id="IPR013325">
    <property type="entry name" value="RNA_pol_sigma_r2"/>
</dbReference>
<reference evidence="8 9" key="1">
    <citation type="submission" date="2017-06" db="EMBL/GenBank/DDBJ databases">
        <authorList>
            <person name="Kim H.J."/>
            <person name="Triplett B.A."/>
        </authorList>
    </citation>
    <scope>NUCLEOTIDE SEQUENCE [LARGE SCALE GENOMIC DNA]</scope>
    <source>
        <strain evidence="8 9">DSM 44715</strain>
    </source>
</reference>
<dbReference type="GO" id="GO:0016987">
    <property type="term" value="F:sigma factor activity"/>
    <property type="evidence" value="ECO:0007669"/>
    <property type="project" value="UniProtKB-KW"/>
</dbReference>
<sequence>MSGWPSFERADDERLAQALAAGDPSALIQVMDRYAARLYDYCHALLRDQEQAAGALHDALIAAYAHVSVLREPDRFRAWLYALVRNECMRRLRDPNRPAERHGAPEVEEGFLDEAELARRQEARRLVHSALGTLRGRERESIDLMLRHGLDTFEVGCVLGLDGQESADLTGVAQARLDEALAAVHLARTGRSGCPELAGIAQEGGVGGTRPLQPPAVRALVQHVASCPVCGSRNERTAPAARLLQVLPVAMMPTDLRGHVMATATDAALAGDLSYIAHRAEPLDEWGWPLVVDRAPKPDGGGERRGPRALWPALAAAAAVIVIVAGAFFVMSGRGGTSAQGPAGGATESVLDPSTPPDSEEPSDSPTPTQSETPTPTPTTTTPTPTPTRTRKPSSEATTPRPTFTTPRTGRLSVGSCTIQGPGPGSCTIGVRAVGGTVTWGVAGATGGISASGGGTLRAGQSGSIRVTGNCTPPGGRGTVILTTGNTGGVTLVCPVDDDPPGDGDPQGG</sequence>
<keyword evidence="6" id="KW-0812">Transmembrane</keyword>
<accession>A0A239MK58</accession>
<evidence type="ECO:0000256" key="4">
    <source>
        <dbReference type="ARBA" id="ARBA00023163"/>
    </source>
</evidence>
<evidence type="ECO:0000256" key="6">
    <source>
        <dbReference type="SAM" id="Phobius"/>
    </source>
</evidence>
<feature type="region of interest" description="Disordered" evidence="5">
    <location>
        <begin position="335"/>
        <end position="425"/>
    </location>
</feature>
<keyword evidence="1" id="KW-0805">Transcription regulation</keyword>
<keyword evidence="2" id="KW-0731">Sigma factor</keyword>
<dbReference type="Proteomes" id="UP000198318">
    <property type="component" value="Unassembled WGS sequence"/>
</dbReference>
<proteinExistence type="predicted"/>
<dbReference type="GO" id="GO:0003677">
    <property type="term" value="F:DNA binding"/>
    <property type="evidence" value="ECO:0007669"/>
    <property type="project" value="UniProtKB-KW"/>
</dbReference>
<dbReference type="EMBL" id="FZOR01000029">
    <property type="protein sequence ID" value="SNT43066.1"/>
    <property type="molecule type" value="Genomic_DNA"/>
</dbReference>
<dbReference type="PANTHER" id="PTHR43133:SF8">
    <property type="entry name" value="RNA POLYMERASE SIGMA FACTOR HI_1459-RELATED"/>
    <property type="match status" value="1"/>
</dbReference>
<gene>
    <name evidence="8" type="ORF">SAMN05443665_102938</name>
</gene>
<protein>
    <submittedName>
        <fullName evidence="8">RNA polymerase sigma factor, sigma-70 family</fullName>
    </submittedName>
</protein>
<dbReference type="InterPro" id="IPR014284">
    <property type="entry name" value="RNA_pol_sigma-70_dom"/>
</dbReference>
<dbReference type="NCBIfam" id="TIGR02937">
    <property type="entry name" value="sigma70-ECF"/>
    <property type="match status" value="1"/>
</dbReference>
<evidence type="ECO:0000313" key="8">
    <source>
        <dbReference type="EMBL" id="SNT43066.1"/>
    </source>
</evidence>
<dbReference type="GO" id="GO:0006352">
    <property type="term" value="P:DNA-templated transcription initiation"/>
    <property type="evidence" value="ECO:0007669"/>
    <property type="project" value="InterPro"/>
</dbReference>
<evidence type="ECO:0000256" key="1">
    <source>
        <dbReference type="ARBA" id="ARBA00023015"/>
    </source>
</evidence>
<feature type="compositionally biased region" description="Low complexity" evidence="5">
    <location>
        <begin position="395"/>
        <end position="411"/>
    </location>
</feature>
<name>A0A239MK58_9ACTN</name>
<feature type="transmembrane region" description="Helical" evidence="6">
    <location>
        <begin position="309"/>
        <end position="330"/>
    </location>
</feature>
<evidence type="ECO:0000256" key="3">
    <source>
        <dbReference type="ARBA" id="ARBA00023125"/>
    </source>
</evidence>
<keyword evidence="9" id="KW-1185">Reference proteome</keyword>
<dbReference type="RefSeq" id="WP_089328804.1">
    <property type="nucleotide sequence ID" value="NZ_FZOR01000029.1"/>
</dbReference>
<dbReference type="InterPro" id="IPR039425">
    <property type="entry name" value="RNA_pol_sigma-70-like"/>
</dbReference>
<evidence type="ECO:0000256" key="2">
    <source>
        <dbReference type="ARBA" id="ARBA00023082"/>
    </source>
</evidence>
<dbReference type="OrthoDB" id="3492533at2"/>
<dbReference type="Pfam" id="PF04542">
    <property type="entry name" value="Sigma70_r2"/>
    <property type="match status" value="1"/>
</dbReference>
<feature type="compositionally biased region" description="Low complexity" evidence="5">
    <location>
        <begin position="364"/>
        <end position="383"/>
    </location>
</feature>
<dbReference type="Gene3D" id="1.10.1740.10">
    <property type="match status" value="1"/>
</dbReference>
<keyword evidence="6" id="KW-1133">Transmembrane helix</keyword>
<keyword evidence="4" id="KW-0804">Transcription</keyword>
<feature type="compositionally biased region" description="Gly residues" evidence="5">
    <location>
        <begin position="335"/>
        <end position="344"/>
    </location>
</feature>
<feature type="domain" description="RNA polymerase sigma-70 region 2" evidence="7">
    <location>
        <begin position="32"/>
        <end position="94"/>
    </location>
</feature>
<dbReference type="AlphaFoldDB" id="A0A239MK58"/>
<dbReference type="SUPFAM" id="SSF88946">
    <property type="entry name" value="Sigma2 domain of RNA polymerase sigma factors"/>
    <property type="match status" value="1"/>
</dbReference>
<keyword evidence="3" id="KW-0238">DNA-binding</keyword>
<evidence type="ECO:0000259" key="7">
    <source>
        <dbReference type="Pfam" id="PF04542"/>
    </source>
</evidence>
<evidence type="ECO:0000313" key="9">
    <source>
        <dbReference type="Proteomes" id="UP000198318"/>
    </source>
</evidence>
<evidence type="ECO:0000256" key="5">
    <source>
        <dbReference type="SAM" id="MobiDB-lite"/>
    </source>
</evidence>
<organism evidence="8 9">
    <name type="scientific">Actinomadura meyerae</name>
    <dbReference type="NCBI Taxonomy" id="240840"/>
    <lineage>
        <taxon>Bacteria</taxon>
        <taxon>Bacillati</taxon>
        <taxon>Actinomycetota</taxon>
        <taxon>Actinomycetes</taxon>
        <taxon>Streptosporangiales</taxon>
        <taxon>Thermomonosporaceae</taxon>
        <taxon>Actinomadura</taxon>
    </lineage>
</organism>
<dbReference type="PANTHER" id="PTHR43133">
    <property type="entry name" value="RNA POLYMERASE ECF-TYPE SIGMA FACTO"/>
    <property type="match status" value="1"/>
</dbReference>